<dbReference type="SUPFAM" id="SSF88688">
    <property type="entry name" value="Families 57/38 glycoside transferase middle domain"/>
    <property type="match status" value="1"/>
</dbReference>
<keyword evidence="3 6" id="KW-0378">Hydrolase</keyword>
<gene>
    <name evidence="6" type="ORF">CAAU_1122</name>
</gene>
<evidence type="ECO:0000256" key="4">
    <source>
        <dbReference type="ARBA" id="ARBA00023295"/>
    </source>
</evidence>
<dbReference type="AlphaFoldDB" id="I7J4X7"/>
<dbReference type="InterPro" id="IPR011330">
    <property type="entry name" value="Glyco_hydro/deAcase_b/a-brl"/>
</dbReference>
<dbReference type="Gene3D" id="2.60.40.2220">
    <property type="match status" value="1"/>
</dbReference>
<protein>
    <submittedName>
        <fullName evidence="6">Alpha-mannosidase</fullName>
        <ecNumber evidence="6">3.2.1.24</ecNumber>
    </submittedName>
</protein>
<dbReference type="EMBL" id="CAKP01000065">
    <property type="protein sequence ID" value="CCJ33206.1"/>
    <property type="molecule type" value="Genomic_DNA"/>
</dbReference>
<dbReference type="InterPro" id="IPR000602">
    <property type="entry name" value="Glyco_hydro_38_N"/>
</dbReference>
<evidence type="ECO:0000313" key="7">
    <source>
        <dbReference type="Proteomes" id="UP000007652"/>
    </source>
</evidence>
<dbReference type="Pfam" id="PF01074">
    <property type="entry name" value="Glyco_hydro_38N"/>
    <property type="match status" value="1"/>
</dbReference>
<comment type="caution">
    <text evidence="6">The sequence shown here is derived from an EMBL/GenBank/DDBJ whole genome shotgun (WGS) entry which is preliminary data.</text>
</comment>
<comment type="similarity">
    <text evidence="1">Belongs to the glycosyl hydrolase 38 family.</text>
</comment>
<dbReference type="Proteomes" id="UP000007652">
    <property type="component" value="Unassembled WGS sequence"/>
</dbReference>
<dbReference type="Gene3D" id="1.20.1270.50">
    <property type="entry name" value="Glycoside hydrolase family 38, central domain"/>
    <property type="match status" value="1"/>
</dbReference>
<evidence type="ECO:0000313" key="6">
    <source>
        <dbReference type="EMBL" id="CCJ33206.1"/>
    </source>
</evidence>
<name>I7J4X7_9CLOT</name>
<dbReference type="GO" id="GO:0006013">
    <property type="term" value="P:mannose metabolic process"/>
    <property type="evidence" value="ECO:0007669"/>
    <property type="project" value="InterPro"/>
</dbReference>
<dbReference type="InterPro" id="IPR037094">
    <property type="entry name" value="Glyco_hydro_38_cen_sf"/>
</dbReference>
<evidence type="ECO:0000259" key="5">
    <source>
        <dbReference type="SMART" id="SM00872"/>
    </source>
</evidence>
<dbReference type="InterPro" id="IPR015341">
    <property type="entry name" value="Glyco_hydro_38_cen"/>
</dbReference>
<dbReference type="EC" id="3.2.1.24" evidence="6"/>
<dbReference type="SUPFAM" id="SSF88713">
    <property type="entry name" value="Glycoside hydrolase/deacetylase"/>
    <property type="match status" value="1"/>
</dbReference>
<dbReference type="InterPro" id="IPR028995">
    <property type="entry name" value="Glyco_hydro_57/38_cen_sf"/>
</dbReference>
<dbReference type="Pfam" id="PF07748">
    <property type="entry name" value="Glyco_hydro_38C"/>
    <property type="match status" value="1"/>
</dbReference>
<dbReference type="STRING" id="857293.CAAU_1122"/>
<reference evidence="6 7" key="1">
    <citation type="journal article" date="2011" name="J. Bacteriol.">
        <title>Draft genome sequence of Caloramator australicus strain RC3T, a thermoanaerobe from the Great Artesian Basin of Australia.</title>
        <authorList>
            <person name="Ogg C.D."/>
            <person name="Patel B.K.C."/>
        </authorList>
    </citation>
    <scope>NUCLEOTIDE SEQUENCE [LARGE SCALE GENOMIC DNA]</scope>
    <source>
        <strain evidence="6 7">RC3</strain>
    </source>
</reference>
<dbReference type="Pfam" id="PF17677">
    <property type="entry name" value="Glyco_hydro38C2"/>
    <property type="match status" value="1"/>
</dbReference>
<dbReference type="InterPro" id="IPR041147">
    <property type="entry name" value="GH38_C"/>
</dbReference>
<dbReference type="GO" id="GO:0046872">
    <property type="term" value="F:metal ion binding"/>
    <property type="evidence" value="ECO:0007669"/>
    <property type="project" value="UniProtKB-KW"/>
</dbReference>
<dbReference type="Gene3D" id="2.70.98.30">
    <property type="entry name" value="Golgi alpha-mannosidase II, domain 4"/>
    <property type="match status" value="1"/>
</dbReference>
<dbReference type="InterPro" id="IPR011682">
    <property type="entry name" value="Glyco_hydro_38_C"/>
</dbReference>
<dbReference type="PANTHER" id="PTHR46017">
    <property type="entry name" value="ALPHA-MANNOSIDASE 2C1"/>
    <property type="match status" value="1"/>
</dbReference>
<dbReference type="Gene3D" id="3.20.110.10">
    <property type="entry name" value="Glycoside hydrolase 38, N terminal domain"/>
    <property type="match status" value="1"/>
</dbReference>
<dbReference type="GO" id="GO:0004559">
    <property type="term" value="F:alpha-mannosidase activity"/>
    <property type="evidence" value="ECO:0007669"/>
    <property type="project" value="UniProtKB-EC"/>
</dbReference>
<dbReference type="InterPro" id="IPR027291">
    <property type="entry name" value="Glyco_hydro_38_N_sf"/>
</dbReference>
<keyword evidence="2" id="KW-0479">Metal-binding</keyword>
<keyword evidence="4 6" id="KW-0326">Glycosidase</keyword>
<dbReference type="Pfam" id="PF09261">
    <property type="entry name" value="Alpha-mann_mid"/>
    <property type="match status" value="1"/>
</dbReference>
<dbReference type="GO" id="GO:0009313">
    <property type="term" value="P:oligosaccharide catabolic process"/>
    <property type="evidence" value="ECO:0007669"/>
    <property type="project" value="TreeGrafter"/>
</dbReference>
<dbReference type="RefSeq" id="WP_008908477.1">
    <property type="nucleotide sequence ID" value="NZ_CAKP01000065.1"/>
</dbReference>
<dbReference type="InterPro" id="IPR011013">
    <property type="entry name" value="Gal_mutarotase_sf_dom"/>
</dbReference>
<proteinExistence type="inferred from homology"/>
<evidence type="ECO:0000256" key="1">
    <source>
        <dbReference type="ARBA" id="ARBA00009792"/>
    </source>
</evidence>
<accession>I7J4X7</accession>
<organism evidence="6 7">
    <name type="scientific">Caloramator australicus RC3</name>
    <dbReference type="NCBI Taxonomy" id="857293"/>
    <lineage>
        <taxon>Bacteria</taxon>
        <taxon>Bacillati</taxon>
        <taxon>Bacillota</taxon>
        <taxon>Clostridia</taxon>
        <taxon>Eubacteriales</taxon>
        <taxon>Clostridiaceae</taxon>
        <taxon>Caloramator</taxon>
    </lineage>
</organism>
<keyword evidence="7" id="KW-1185">Reference proteome</keyword>
<evidence type="ECO:0000256" key="2">
    <source>
        <dbReference type="ARBA" id="ARBA00022723"/>
    </source>
</evidence>
<evidence type="ECO:0000256" key="3">
    <source>
        <dbReference type="ARBA" id="ARBA00022801"/>
    </source>
</evidence>
<dbReference type="PANTHER" id="PTHR46017:SF2">
    <property type="entry name" value="MANNOSYLGLYCERATE HYDROLASE"/>
    <property type="match status" value="1"/>
</dbReference>
<feature type="domain" description="Glycoside hydrolase family 38 central" evidence="5">
    <location>
        <begin position="287"/>
        <end position="359"/>
    </location>
</feature>
<dbReference type="SUPFAM" id="SSF74650">
    <property type="entry name" value="Galactose mutarotase-like"/>
    <property type="match status" value="1"/>
</dbReference>
<sequence>MKKGTVSIISHTHWDREWYLNSPYTNEWLLKFFDSLFEVFEKRSDFKFVLDGQTLILEDYLDELNKKGLNVEDYKNKLKHYIEKGNLVIGPYYMQTDWKIVDEECLVRNILYGLKISKEFGRPMMIGWLLDNFGQVSQCPQIHKKFGIDSLVVWRGAKFENDNIKSEFIWQSPDKSEVLASYLIASYRNGMRLGEFKDIFKKRIESEYEKLKDFTISNNVLIMNGYDQEIYPDDVLELLEDVQFENIDVKQVLPQEYFENIRRFKEKMIKIDEILDCGKLISVFPGVVSTRNYLKIKNYNCETKLIRQLEPLIGMGYILGQNIYIDRDNIWRTLLKNHPHDSICGVSIDDVHRDMEERYQVIEKVTLDGIESSLSRIIPLIETDGDSKNQVVVFNLYPVERKETVILEDNYEGLIPVDEDGKEIVFERVNGKIILFLQGIKPFGFKRIYFNEKEIERNKEDGIKIYDDVIENKFLLIKINENGTFDLYDKETGKEYKNLCYFEDEADAGDEYNFSYIVKDEKINTLNLKAKIKIVEKSSLRAVIRIEYVIRLPEKLEGNLRSNNKIDLPIVNYITVEADSKVIKFKTFIKNTAKDHRLRVLFPLNIKTNFINSYTQYDIYNETTNVDDEYYKIPDKVKRIVKGAREPFESRTKLTKGLIDFNDKSNGFAILTKGLYEYEVIKGNIIALTLFRAVDRIAKENLLTREGDAGPNIFTPEAECLRDMIFEYAVIPHNCKIDLINYYALYNSPLIIVETDKHRGTVKEDLGLLEVIGENIKVTSIKPSEDGQGLIIRLVNLDEFDKEINIKTLLSAKKVFKVTLNEDEIEDLQINDGRITINIKSKEITTIKIIYESAEMDLEKVNFKILNEGNFYEDFSNYISSPLVTIDDVEKEKERAKKLFDLMISSKTDLERESYNRAYLEAEISYLLAKRTLLELEKEKNKDEYESFLKELEEKLREIGYKLNLSRVRKRALEMVEEYL</sequence>
<dbReference type="SMART" id="SM00872">
    <property type="entry name" value="Alpha-mann_mid"/>
    <property type="match status" value="1"/>
</dbReference>
<dbReference type="eggNOG" id="COG0383">
    <property type="taxonomic scope" value="Bacteria"/>
</dbReference>
<dbReference type="GO" id="GO:0030246">
    <property type="term" value="F:carbohydrate binding"/>
    <property type="evidence" value="ECO:0007669"/>
    <property type="project" value="InterPro"/>
</dbReference>